<dbReference type="Proteomes" id="UP000284465">
    <property type="component" value="Unassembled WGS sequence"/>
</dbReference>
<organism evidence="1 2">
    <name type="scientific">Roseburia intestinalis</name>
    <dbReference type="NCBI Taxonomy" id="166486"/>
    <lineage>
        <taxon>Bacteria</taxon>
        <taxon>Bacillati</taxon>
        <taxon>Bacillota</taxon>
        <taxon>Clostridia</taxon>
        <taxon>Lachnospirales</taxon>
        <taxon>Lachnospiraceae</taxon>
        <taxon>Roseburia</taxon>
    </lineage>
</organism>
<dbReference type="RefSeq" id="WP_015521860.1">
    <property type="nucleotide sequence ID" value="NZ_QSFP01000012.1"/>
</dbReference>
<proteinExistence type="predicted"/>
<comment type="caution">
    <text evidence="1">The sequence shown here is derived from an EMBL/GenBank/DDBJ whole genome shotgun (WGS) entry which is preliminary data.</text>
</comment>
<name>A0A413SGN3_9FIRM</name>
<reference evidence="1 2" key="1">
    <citation type="submission" date="2018-08" db="EMBL/GenBank/DDBJ databases">
        <title>A genome reference for cultivated species of the human gut microbiota.</title>
        <authorList>
            <person name="Zou Y."/>
            <person name="Xue W."/>
            <person name="Luo G."/>
        </authorList>
    </citation>
    <scope>NUCLEOTIDE SEQUENCE [LARGE SCALE GENOMIC DNA]</scope>
    <source>
        <strain evidence="1 2">AM43-11</strain>
    </source>
</reference>
<dbReference type="EMBL" id="QSFP01000012">
    <property type="protein sequence ID" value="RHA66486.1"/>
    <property type="molecule type" value="Genomic_DNA"/>
</dbReference>
<evidence type="ECO:0000313" key="1">
    <source>
        <dbReference type="EMBL" id="RHA66486.1"/>
    </source>
</evidence>
<accession>A0A413SGN3</accession>
<evidence type="ECO:0000313" key="2">
    <source>
        <dbReference type="Proteomes" id="UP000284465"/>
    </source>
</evidence>
<sequence length="66" mass="7734">MDRDNKREITISISESIYEELQNAAKQLSGWEHEQLQGTEREISDSWEPEDVVTAAVITWLSERRE</sequence>
<dbReference type="AlphaFoldDB" id="A0A413SGN3"/>
<protein>
    <submittedName>
        <fullName evidence="1">Uncharacterized protein</fullName>
    </submittedName>
</protein>
<gene>
    <name evidence="1" type="ORF">DW927_11335</name>
</gene>